<dbReference type="GO" id="GO:0030245">
    <property type="term" value="P:cellulose catabolic process"/>
    <property type="evidence" value="ECO:0007669"/>
    <property type="project" value="UniProtKB-KW"/>
</dbReference>
<evidence type="ECO:0000256" key="1">
    <source>
        <dbReference type="ARBA" id="ARBA00000966"/>
    </source>
</evidence>
<comment type="similarity">
    <text evidence="2">Belongs to the glycosyl hydrolase 45 (cellulase K) family.</text>
</comment>
<reference evidence="11 12" key="1">
    <citation type="journal article" date="2014" name="Genome Announc.">
        <title>Draft genome sequence of the pathogenic fungus Scedosporium apiospermum.</title>
        <authorList>
            <person name="Vandeputte P."/>
            <person name="Ghamrawi S."/>
            <person name="Rechenmann M."/>
            <person name="Iltis A."/>
            <person name="Giraud S."/>
            <person name="Fleury M."/>
            <person name="Thornton C."/>
            <person name="Delhaes L."/>
            <person name="Meyer W."/>
            <person name="Papon N."/>
            <person name="Bouchara J.P."/>
        </authorList>
    </citation>
    <scope>NUCLEOTIDE SEQUENCE [LARGE SCALE GENOMIC DNA]</scope>
    <source>
        <strain evidence="11 12">IHEM 14462</strain>
    </source>
</reference>
<keyword evidence="9" id="KW-0732">Signal</keyword>
<dbReference type="Pfam" id="PF02015">
    <property type="entry name" value="Glyco_hydro_45"/>
    <property type="match status" value="1"/>
</dbReference>
<dbReference type="RefSeq" id="XP_016640367.1">
    <property type="nucleotide sequence ID" value="XM_016790104.1"/>
</dbReference>
<gene>
    <name evidence="11" type="ORF">SAPIO_CDS8480</name>
</gene>
<keyword evidence="5" id="KW-0136">Cellulose degradation</keyword>
<evidence type="ECO:0000256" key="3">
    <source>
        <dbReference type="ARBA" id="ARBA00012601"/>
    </source>
</evidence>
<proteinExistence type="inferred from homology"/>
<dbReference type="InterPro" id="IPR052288">
    <property type="entry name" value="GH45_Enzymes"/>
</dbReference>
<organism evidence="11 12">
    <name type="scientific">Pseudallescheria apiosperma</name>
    <name type="common">Scedosporium apiospermum</name>
    <dbReference type="NCBI Taxonomy" id="563466"/>
    <lineage>
        <taxon>Eukaryota</taxon>
        <taxon>Fungi</taxon>
        <taxon>Dikarya</taxon>
        <taxon>Ascomycota</taxon>
        <taxon>Pezizomycotina</taxon>
        <taxon>Sordariomycetes</taxon>
        <taxon>Hypocreomycetidae</taxon>
        <taxon>Microascales</taxon>
        <taxon>Microascaceae</taxon>
        <taxon>Scedosporium</taxon>
    </lineage>
</organism>
<evidence type="ECO:0000259" key="10">
    <source>
        <dbReference type="Pfam" id="PF02015"/>
    </source>
</evidence>
<evidence type="ECO:0000256" key="7">
    <source>
        <dbReference type="ARBA" id="ARBA00023295"/>
    </source>
</evidence>
<sequence>MLKPTLLSSLILGFASAQNQDSRVVAKSFTSWDCCKPVCANTVTLRPDILTNRGVAGVCNASNQPLPLQQGLLAQSSCAGGTAFLCDSYQPVPVSEELSYGFAIQVGGSPMADNANCCRCYEAQWLTGAASGKKMIVQIINIANTPGADSDVQLDDLIILTPGGGVGPYNTGCRLQYGALYAGAWYVVFLK</sequence>
<evidence type="ECO:0000256" key="9">
    <source>
        <dbReference type="SAM" id="SignalP"/>
    </source>
</evidence>
<name>A0A084FZQ6_PSEDA</name>
<protein>
    <recommendedName>
        <fullName evidence="3">cellulase</fullName>
        <ecNumber evidence="3">3.2.1.4</ecNumber>
    </recommendedName>
</protein>
<dbReference type="SUPFAM" id="SSF50685">
    <property type="entry name" value="Barwin-like endoglucanases"/>
    <property type="match status" value="1"/>
</dbReference>
<dbReference type="InterPro" id="IPR036908">
    <property type="entry name" value="RlpA-like_sf"/>
</dbReference>
<evidence type="ECO:0000256" key="4">
    <source>
        <dbReference type="ARBA" id="ARBA00022801"/>
    </source>
</evidence>
<dbReference type="GO" id="GO:0008810">
    <property type="term" value="F:cellulase activity"/>
    <property type="evidence" value="ECO:0007669"/>
    <property type="project" value="UniProtKB-EC"/>
</dbReference>
<keyword evidence="4" id="KW-0378">Hydrolase</keyword>
<dbReference type="AlphaFoldDB" id="A0A084FZQ6"/>
<dbReference type="InterPro" id="IPR000334">
    <property type="entry name" value="Glyco_hydro_45"/>
</dbReference>
<evidence type="ECO:0000256" key="5">
    <source>
        <dbReference type="ARBA" id="ARBA00023001"/>
    </source>
</evidence>
<dbReference type="Proteomes" id="UP000028545">
    <property type="component" value="Unassembled WGS sequence"/>
</dbReference>
<accession>A0A084FZQ6</accession>
<dbReference type="GeneID" id="27727552"/>
<feature type="chain" id="PRO_5001775093" description="cellulase" evidence="9">
    <location>
        <begin position="18"/>
        <end position="191"/>
    </location>
</feature>
<keyword evidence="8" id="KW-0624">Polysaccharide degradation</keyword>
<evidence type="ECO:0000256" key="6">
    <source>
        <dbReference type="ARBA" id="ARBA00023277"/>
    </source>
</evidence>
<comment type="caution">
    <text evidence="11">The sequence shown here is derived from an EMBL/GenBank/DDBJ whole genome shotgun (WGS) entry which is preliminary data.</text>
</comment>
<dbReference type="PANTHER" id="PTHR39730:SF1">
    <property type="entry name" value="ENDOGLUCANASE 1"/>
    <property type="match status" value="1"/>
</dbReference>
<evidence type="ECO:0000256" key="8">
    <source>
        <dbReference type="ARBA" id="ARBA00023326"/>
    </source>
</evidence>
<dbReference type="KEGG" id="sapo:SAPIO_CDS8480"/>
<keyword evidence="12" id="KW-1185">Reference proteome</keyword>
<evidence type="ECO:0000313" key="11">
    <source>
        <dbReference type="EMBL" id="KEZ40568.1"/>
    </source>
</evidence>
<comment type="catalytic activity">
    <reaction evidence="1">
        <text>Endohydrolysis of (1-&gt;4)-beta-D-glucosidic linkages in cellulose, lichenin and cereal beta-D-glucans.</text>
        <dbReference type="EC" id="3.2.1.4"/>
    </reaction>
</comment>
<dbReference type="OrthoDB" id="10035502at2759"/>
<dbReference type="HOGENOM" id="CLU_045022_2_0_1"/>
<evidence type="ECO:0000313" key="12">
    <source>
        <dbReference type="Proteomes" id="UP000028545"/>
    </source>
</evidence>
<keyword evidence="7" id="KW-0326">Glycosidase</keyword>
<feature type="signal peptide" evidence="9">
    <location>
        <begin position="1"/>
        <end position="17"/>
    </location>
</feature>
<dbReference type="PANTHER" id="PTHR39730">
    <property type="entry name" value="ENDOGLUCANASE 1"/>
    <property type="match status" value="1"/>
</dbReference>
<dbReference type="Gene3D" id="2.40.40.10">
    <property type="entry name" value="RlpA-like domain"/>
    <property type="match status" value="1"/>
</dbReference>
<evidence type="ECO:0000256" key="2">
    <source>
        <dbReference type="ARBA" id="ARBA00007793"/>
    </source>
</evidence>
<feature type="domain" description="Glycosyl hydrolases family 45 active site" evidence="10">
    <location>
        <begin position="29"/>
        <end position="179"/>
    </location>
</feature>
<dbReference type="VEuPathDB" id="FungiDB:SAPIO_CDS8480"/>
<dbReference type="EC" id="3.2.1.4" evidence="3"/>
<dbReference type="EMBL" id="JOWA01000121">
    <property type="protein sequence ID" value="KEZ40568.1"/>
    <property type="molecule type" value="Genomic_DNA"/>
</dbReference>
<keyword evidence="6" id="KW-0119">Carbohydrate metabolism</keyword>